<proteinExistence type="predicted"/>
<feature type="transmembrane region" description="Helical" evidence="1">
    <location>
        <begin position="12"/>
        <end position="30"/>
    </location>
</feature>
<evidence type="ECO:0000313" key="3">
    <source>
        <dbReference type="Proteomes" id="UP000823775"/>
    </source>
</evidence>
<keyword evidence="1" id="KW-0812">Transmembrane</keyword>
<dbReference type="InterPro" id="IPR016169">
    <property type="entry name" value="FAD-bd_PCMH_sub2"/>
</dbReference>
<keyword evidence="1" id="KW-0472">Membrane</keyword>
<evidence type="ECO:0000256" key="1">
    <source>
        <dbReference type="SAM" id="Phobius"/>
    </source>
</evidence>
<dbReference type="Gene3D" id="3.30.465.10">
    <property type="match status" value="1"/>
</dbReference>
<dbReference type="SUPFAM" id="SSF56176">
    <property type="entry name" value="FAD-binding/transporter-associated domain-like"/>
    <property type="match status" value="1"/>
</dbReference>
<dbReference type="EMBL" id="JACEIK010014058">
    <property type="protein sequence ID" value="MCE3216752.1"/>
    <property type="molecule type" value="Genomic_DNA"/>
</dbReference>
<dbReference type="Gene3D" id="3.40.462.20">
    <property type="match status" value="1"/>
</dbReference>
<organism evidence="2 3">
    <name type="scientific">Datura stramonium</name>
    <name type="common">Jimsonweed</name>
    <name type="synonym">Common thornapple</name>
    <dbReference type="NCBI Taxonomy" id="4076"/>
    <lineage>
        <taxon>Eukaryota</taxon>
        <taxon>Viridiplantae</taxon>
        <taxon>Streptophyta</taxon>
        <taxon>Embryophyta</taxon>
        <taxon>Tracheophyta</taxon>
        <taxon>Spermatophyta</taxon>
        <taxon>Magnoliopsida</taxon>
        <taxon>eudicotyledons</taxon>
        <taxon>Gunneridae</taxon>
        <taxon>Pentapetalae</taxon>
        <taxon>asterids</taxon>
        <taxon>lamiids</taxon>
        <taxon>Solanales</taxon>
        <taxon>Solanaceae</taxon>
        <taxon>Solanoideae</taxon>
        <taxon>Datureae</taxon>
        <taxon>Datura</taxon>
    </lineage>
</organism>
<sequence>MENFDREKDEDLFWAIRGGGGASFGVILAWRLKLVRVPENVTVFTIRRKLDGNPILSENGKTSHQPPKICLSEQWFQMGNHQQEMIPKGVWSFYFQAQYIGPVDELIPLLKQYFPSKLNLDRKRLLQESFPPDAEKECYEVPWIRSVLFFFWRKPNDSLEVLLEKTIPTLKNYHKGTSDFVKTPIPETNDRDCFLKKKDPRWFLSHLEEN</sequence>
<name>A0ABS8WUY1_DATST</name>
<gene>
    <name evidence="2" type="ORF">HAX54_007916</name>
</gene>
<comment type="caution">
    <text evidence="2">The sequence shown here is derived from an EMBL/GenBank/DDBJ whole genome shotgun (WGS) entry which is preliminary data.</text>
</comment>
<reference evidence="2 3" key="1">
    <citation type="journal article" date="2021" name="BMC Genomics">
        <title>Datura genome reveals duplications of psychoactive alkaloid biosynthetic genes and high mutation rate following tissue culture.</title>
        <authorList>
            <person name="Rajewski A."/>
            <person name="Carter-House D."/>
            <person name="Stajich J."/>
            <person name="Litt A."/>
        </authorList>
    </citation>
    <scope>NUCLEOTIDE SEQUENCE [LARGE SCALE GENOMIC DNA]</scope>
    <source>
        <strain evidence="2">AR-01</strain>
    </source>
</reference>
<keyword evidence="1" id="KW-1133">Transmembrane helix</keyword>
<dbReference type="Proteomes" id="UP000823775">
    <property type="component" value="Unassembled WGS sequence"/>
</dbReference>
<evidence type="ECO:0000313" key="2">
    <source>
        <dbReference type="EMBL" id="MCE3216752.1"/>
    </source>
</evidence>
<dbReference type="PANTHER" id="PTHR32448">
    <property type="entry name" value="OS08G0158400 PROTEIN"/>
    <property type="match status" value="1"/>
</dbReference>
<keyword evidence="3" id="KW-1185">Reference proteome</keyword>
<dbReference type="InterPro" id="IPR036318">
    <property type="entry name" value="FAD-bd_PCMH-like_sf"/>
</dbReference>
<protein>
    <submittedName>
        <fullName evidence="2">Uncharacterized protein</fullName>
    </submittedName>
</protein>
<accession>A0ABS8WUY1</accession>